<evidence type="ECO:0000313" key="2">
    <source>
        <dbReference type="Proteomes" id="UP001576774"/>
    </source>
</evidence>
<dbReference type="Proteomes" id="UP001576774">
    <property type="component" value="Unassembled WGS sequence"/>
</dbReference>
<protein>
    <submittedName>
        <fullName evidence="1">Uncharacterized protein</fullName>
    </submittedName>
</protein>
<dbReference type="RefSeq" id="WP_413270801.1">
    <property type="nucleotide sequence ID" value="NZ_JBHFNQ010000098.1"/>
</dbReference>
<proteinExistence type="predicted"/>
<keyword evidence="2" id="KW-1185">Reference proteome</keyword>
<accession>A0ABV4X5Y3</accession>
<organism evidence="1 2">
    <name type="scientific">Floridaenema aerugineum BLCC-F46</name>
    <dbReference type="NCBI Taxonomy" id="3153654"/>
    <lineage>
        <taxon>Bacteria</taxon>
        <taxon>Bacillati</taxon>
        <taxon>Cyanobacteriota</taxon>
        <taxon>Cyanophyceae</taxon>
        <taxon>Oscillatoriophycideae</taxon>
        <taxon>Aerosakkonematales</taxon>
        <taxon>Aerosakkonemataceae</taxon>
        <taxon>Floridanema</taxon>
        <taxon>Floridanema aerugineum</taxon>
    </lineage>
</organism>
<reference evidence="1 2" key="1">
    <citation type="submission" date="2024-09" db="EMBL/GenBank/DDBJ databases">
        <title>Floridaenema gen nov. (Aerosakkonemataceae, Aerosakkonematales ord. nov., Cyanobacteria) from benthic tropical and subtropical fresh waters, with the description of four new species.</title>
        <authorList>
            <person name="Moretto J.A."/>
            <person name="Berthold D.E."/>
            <person name="Lefler F.W."/>
            <person name="Huang I.-S."/>
            <person name="Laughinghouse H. IV."/>
        </authorList>
    </citation>
    <scope>NUCLEOTIDE SEQUENCE [LARGE SCALE GENOMIC DNA]</scope>
    <source>
        <strain evidence="1 2">BLCC-F46</strain>
    </source>
</reference>
<dbReference type="EMBL" id="JBHFNQ010000098">
    <property type="protein sequence ID" value="MFB2877706.1"/>
    <property type="molecule type" value="Genomic_DNA"/>
</dbReference>
<gene>
    <name evidence="1" type="ORF">ACE1CC_12705</name>
</gene>
<name>A0ABV4X5Y3_9CYAN</name>
<comment type="caution">
    <text evidence="1">The sequence shown here is derived from an EMBL/GenBank/DDBJ whole genome shotgun (WGS) entry which is preliminary data.</text>
</comment>
<sequence length="72" mass="7987">MITNQFFELALLYSNPKLVLQETTQSLESLLPKKGQQSFHTLTSFGIALDINNILGGKKCPHNLQAMAQLAK</sequence>
<evidence type="ECO:0000313" key="1">
    <source>
        <dbReference type="EMBL" id="MFB2877706.1"/>
    </source>
</evidence>